<comment type="caution">
    <text evidence="2">Lacks conserved residue(s) required for the propagation of feature annotation.</text>
</comment>
<dbReference type="HAMAP" id="MF_02128">
    <property type="entry name" value="TMP_kinase"/>
    <property type="match status" value="1"/>
</dbReference>
<keyword evidence="2 6" id="KW-0418">Kinase</keyword>
<organism evidence="6 7">
    <name type="scientific">Caballeronia udeis</name>
    <dbReference type="NCBI Taxonomy" id="1232866"/>
    <lineage>
        <taxon>Bacteria</taxon>
        <taxon>Pseudomonadati</taxon>
        <taxon>Pseudomonadota</taxon>
        <taxon>Betaproteobacteria</taxon>
        <taxon>Burkholderiales</taxon>
        <taxon>Burkholderiaceae</taxon>
        <taxon>Caballeronia</taxon>
    </lineage>
</organism>
<evidence type="ECO:0000259" key="4">
    <source>
        <dbReference type="Pfam" id="PF00586"/>
    </source>
</evidence>
<feature type="binding site" evidence="2">
    <location>
        <position position="52"/>
    </location>
    <ligand>
        <name>Mg(2+)</name>
        <dbReference type="ChEBI" id="CHEBI:18420"/>
        <label>2</label>
    </ligand>
</feature>
<keyword evidence="2" id="KW-0547">Nucleotide-binding</keyword>
<dbReference type="InterPro" id="IPR006283">
    <property type="entry name" value="ThiL-like"/>
</dbReference>
<dbReference type="CDD" id="cd02194">
    <property type="entry name" value="ThiL"/>
    <property type="match status" value="1"/>
</dbReference>
<dbReference type="InterPro" id="IPR010918">
    <property type="entry name" value="PurM-like_C_dom"/>
</dbReference>
<feature type="binding site" evidence="2">
    <location>
        <position position="50"/>
    </location>
    <ligand>
        <name>Mg(2+)</name>
        <dbReference type="ChEBI" id="CHEBI:18420"/>
        <label>4</label>
    </ligand>
</feature>
<keyword evidence="2" id="KW-0067">ATP-binding</keyword>
<feature type="domain" description="PurM-like N-terminal" evidence="4">
    <location>
        <begin position="33"/>
        <end position="143"/>
    </location>
</feature>
<dbReference type="EMBL" id="FCOK02000125">
    <property type="protein sequence ID" value="SAL72759.1"/>
    <property type="molecule type" value="Genomic_DNA"/>
</dbReference>
<dbReference type="GO" id="GO:0005524">
    <property type="term" value="F:ATP binding"/>
    <property type="evidence" value="ECO:0007669"/>
    <property type="project" value="UniProtKB-UniRule"/>
</dbReference>
<feature type="binding site" evidence="2">
    <location>
        <position position="220"/>
    </location>
    <ligand>
        <name>ATP</name>
        <dbReference type="ChEBI" id="CHEBI:30616"/>
    </ligand>
</feature>
<comment type="catalytic activity">
    <reaction evidence="2">
        <text>thiamine phosphate + ATP = thiamine diphosphate + ADP</text>
        <dbReference type="Rhea" id="RHEA:15913"/>
        <dbReference type="ChEBI" id="CHEBI:30616"/>
        <dbReference type="ChEBI" id="CHEBI:37575"/>
        <dbReference type="ChEBI" id="CHEBI:58937"/>
        <dbReference type="ChEBI" id="CHEBI:456216"/>
        <dbReference type="EC" id="2.7.4.16"/>
    </reaction>
</comment>
<evidence type="ECO:0000256" key="1">
    <source>
        <dbReference type="ARBA" id="ARBA00022977"/>
    </source>
</evidence>
<feature type="binding site" evidence="2">
    <location>
        <position position="80"/>
    </location>
    <ligand>
        <name>Mg(2+)</name>
        <dbReference type="ChEBI" id="CHEBI:18420"/>
        <label>3</label>
    </ligand>
</feature>
<evidence type="ECO:0000313" key="6">
    <source>
        <dbReference type="EMBL" id="SAL72759.1"/>
    </source>
</evidence>
<feature type="binding site" evidence="2">
    <location>
        <position position="221"/>
    </location>
    <ligand>
        <name>Mg(2+)</name>
        <dbReference type="ChEBI" id="CHEBI:18420"/>
        <label>5</label>
    </ligand>
</feature>
<keyword evidence="2" id="KW-0460">Magnesium</keyword>
<dbReference type="PIRSF" id="PIRSF005303">
    <property type="entry name" value="Thiam_monoph_kin"/>
    <property type="match status" value="1"/>
</dbReference>
<dbReference type="GO" id="GO:0009228">
    <property type="term" value="P:thiamine biosynthetic process"/>
    <property type="evidence" value="ECO:0007669"/>
    <property type="project" value="UniProtKB-KW"/>
</dbReference>
<dbReference type="Pfam" id="PF00586">
    <property type="entry name" value="AIRS"/>
    <property type="match status" value="1"/>
</dbReference>
<feature type="binding site" evidence="2">
    <location>
        <position position="35"/>
    </location>
    <ligand>
        <name>Mg(2+)</name>
        <dbReference type="ChEBI" id="CHEBI:18420"/>
        <label>4</label>
    </ligand>
</feature>
<feature type="binding site" evidence="2">
    <location>
        <position position="80"/>
    </location>
    <ligand>
        <name>Mg(2+)</name>
        <dbReference type="ChEBI" id="CHEBI:18420"/>
        <label>2</label>
    </ligand>
</feature>
<dbReference type="GO" id="GO:0000287">
    <property type="term" value="F:magnesium ion binding"/>
    <property type="evidence" value="ECO:0007669"/>
    <property type="project" value="UniProtKB-UniRule"/>
</dbReference>
<accession>A0A158JWG8</accession>
<protein>
    <recommendedName>
        <fullName evidence="2">Thiamine-monophosphate kinase</fullName>
        <shortName evidence="2">TMP kinase</shortName>
        <shortName evidence="2">Thiamine-phosphate kinase</shortName>
        <ecNumber evidence="2">2.7.4.16</ecNumber>
    </recommendedName>
</protein>
<dbReference type="EC" id="2.7.4.16" evidence="2"/>
<feature type="binding site" evidence="2">
    <location>
        <position position="52"/>
    </location>
    <ligand>
        <name>Mg(2+)</name>
        <dbReference type="ChEBI" id="CHEBI:18420"/>
        <label>1</label>
    </ligand>
</feature>
<evidence type="ECO:0000259" key="5">
    <source>
        <dbReference type="Pfam" id="PF02769"/>
    </source>
</evidence>
<dbReference type="SUPFAM" id="SSF55326">
    <property type="entry name" value="PurM N-terminal domain-like"/>
    <property type="match status" value="1"/>
</dbReference>
<dbReference type="InterPro" id="IPR036921">
    <property type="entry name" value="PurM-like_N_sf"/>
</dbReference>
<dbReference type="OrthoDB" id="9802811at2"/>
<dbReference type="Proteomes" id="UP000054683">
    <property type="component" value="Unassembled WGS sequence"/>
</dbReference>
<dbReference type="NCBIfam" id="TIGR01379">
    <property type="entry name" value="thiL"/>
    <property type="match status" value="1"/>
</dbReference>
<comment type="pathway">
    <text evidence="2">Cofactor biosynthesis; thiamine diphosphate biosynthesis; thiamine diphosphate from thiamine phosphate: step 1/1.</text>
</comment>
<feature type="binding site" evidence="2">
    <location>
        <position position="127"/>
    </location>
    <ligand>
        <name>Mg(2+)</name>
        <dbReference type="ChEBI" id="CHEBI:18420"/>
        <label>1</label>
    </ligand>
</feature>
<feature type="binding site" evidence="2">
    <location>
        <position position="268"/>
    </location>
    <ligand>
        <name>substrate</name>
    </ligand>
</feature>
<comment type="function">
    <text evidence="2">Catalyzes the ATP-dependent phosphorylation of thiamine-monophosphate (TMP) to form thiamine-pyrophosphate (TPP), the active form of vitamin B1.</text>
</comment>
<feature type="binding site" evidence="2">
    <location>
        <position position="218"/>
    </location>
    <ligand>
        <name>Mg(2+)</name>
        <dbReference type="ChEBI" id="CHEBI:18420"/>
        <label>3</label>
    </ligand>
</feature>
<name>A0A158JWG8_9BURK</name>
<feature type="domain" description="PurM-like C-terminal" evidence="5">
    <location>
        <begin position="156"/>
        <end position="303"/>
    </location>
</feature>
<dbReference type="PANTHER" id="PTHR30270:SF0">
    <property type="entry name" value="THIAMINE-MONOPHOSPHATE KINASE"/>
    <property type="match status" value="1"/>
</dbReference>
<feature type="binding site" evidence="2">
    <location>
        <position position="345"/>
    </location>
    <ligand>
        <name>substrate</name>
    </ligand>
</feature>
<dbReference type="GO" id="GO:0009030">
    <property type="term" value="F:thiamine-phosphate kinase activity"/>
    <property type="evidence" value="ECO:0007669"/>
    <property type="project" value="UniProtKB-UniRule"/>
</dbReference>
<feature type="binding site" evidence="2">
    <location>
        <position position="35"/>
    </location>
    <ligand>
        <name>Mg(2+)</name>
        <dbReference type="ChEBI" id="CHEBI:18420"/>
        <label>3</label>
    </ligand>
</feature>
<feature type="binding site" evidence="2">
    <location>
        <position position="80"/>
    </location>
    <ligand>
        <name>Mg(2+)</name>
        <dbReference type="ChEBI" id="CHEBI:18420"/>
        <label>4</label>
    </ligand>
</feature>
<feature type="binding site" evidence="2">
    <location>
        <position position="59"/>
    </location>
    <ligand>
        <name>substrate</name>
    </ligand>
</feature>
<keyword evidence="2" id="KW-0479">Metal-binding</keyword>
<dbReference type="InterPro" id="IPR016188">
    <property type="entry name" value="PurM-like_N"/>
</dbReference>
<feature type="region of interest" description="Disordered" evidence="3">
    <location>
        <begin position="305"/>
        <end position="351"/>
    </location>
</feature>
<reference evidence="6 7" key="1">
    <citation type="submission" date="2016-01" db="EMBL/GenBank/DDBJ databases">
        <authorList>
            <person name="Oliw E.H."/>
        </authorList>
    </citation>
    <scope>NUCLEOTIDE SEQUENCE [LARGE SCALE GENOMIC DNA]</scope>
    <source>
        <strain evidence="6">LMG 27134</strain>
    </source>
</reference>
<evidence type="ECO:0000313" key="7">
    <source>
        <dbReference type="Proteomes" id="UP000054683"/>
    </source>
</evidence>
<keyword evidence="2" id="KW-0808">Transferase</keyword>
<dbReference type="InterPro" id="IPR036676">
    <property type="entry name" value="PurM-like_C_sf"/>
</dbReference>
<evidence type="ECO:0000256" key="2">
    <source>
        <dbReference type="HAMAP-Rule" id="MF_02128"/>
    </source>
</evidence>
<keyword evidence="1 2" id="KW-0784">Thiamine biosynthesis</keyword>
<dbReference type="RefSeq" id="WP_062092882.1">
    <property type="nucleotide sequence ID" value="NZ_FCOK02000125.1"/>
</dbReference>
<dbReference type="GO" id="GO:0009229">
    <property type="term" value="P:thiamine diphosphate biosynthetic process"/>
    <property type="evidence" value="ECO:0007669"/>
    <property type="project" value="UniProtKB-UniRule"/>
</dbReference>
<dbReference type="UniPathway" id="UPA00060">
    <property type="reaction ID" value="UER00142"/>
</dbReference>
<comment type="similarity">
    <text evidence="2">Belongs to the thiamine-monophosphate kinase family.</text>
</comment>
<dbReference type="SUPFAM" id="SSF56042">
    <property type="entry name" value="PurM C-terminal domain-like"/>
    <property type="match status" value="1"/>
</dbReference>
<proteinExistence type="inferred from homology"/>
<sequence length="351" mass="36736">MLSEFSLIERYFSQPAATFPATDDEPKATLGIGDDCALLAPKRGEHLAISTDMLVSGRHFFPDVSPWALGYKALAVNLSDLAAMGAKPRAFALALSMPKADESWLEAFSSGLFQMANQYGCELIGGDTTSGPQVCISITVFGDVPAALALRRDAARPGDDIWVSGVLGGARAGLGIRRGEWSLKNPVDEAIAIKALEQPEPRVALGMALRGIAHAALDISDGLAGDLLHILKRSNVRATVNIDQVPRSGTLASLPAATQVHCILAGGDDYELCFTAPVAARAEIERTATAQKALLTRIGTIEGPAAEGRTASGTLGATPAGAPRDAPAIGWRDNTGPVSFPDTGFDHFHAD</sequence>
<feature type="binding site" evidence="2">
    <location>
        <begin position="126"/>
        <end position="127"/>
    </location>
    <ligand>
        <name>ATP</name>
        <dbReference type="ChEBI" id="CHEBI:30616"/>
    </ligand>
</feature>
<dbReference type="Gene3D" id="3.90.650.10">
    <property type="entry name" value="PurM-like C-terminal domain"/>
    <property type="match status" value="1"/>
</dbReference>
<comment type="miscellaneous">
    <text evidence="2">Reaction mechanism of ThiL seems to utilize a direct, inline transfer of the gamma-phosphate of ATP to TMP rather than a phosphorylated enzyme intermediate.</text>
</comment>
<feature type="binding site" evidence="2">
    <location>
        <position position="152"/>
    </location>
    <ligand>
        <name>ATP</name>
        <dbReference type="ChEBI" id="CHEBI:30616"/>
    </ligand>
</feature>
<dbReference type="Pfam" id="PF02769">
    <property type="entry name" value="AIRS_C"/>
    <property type="match status" value="1"/>
</dbReference>
<dbReference type="Gene3D" id="3.30.1330.10">
    <property type="entry name" value="PurM-like, N-terminal domain"/>
    <property type="match status" value="1"/>
</dbReference>
<feature type="binding site" evidence="2">
    <location>
        <position position="51"/>
    </location>
    <ligand>
        <name>Mg(2+)</name>
        <dbReference type="ChEBI" id="CHEBI:18420"/>
        <label>1</label>
    </ligand>
</feature>
<dbReference type="AlphaFoldDB" id="A0A158JWG8"/>
<dbReference type="PANTHER" id="PTHR30270">
    <property type="entry name" value="THIAMINE-MONOPHOSPHATE KINASE"/>
    <property type="match status" value="1"/>
</dbReference>
<evidence type="ECO:0000256" key="3">
    <source>
        <dbReference type="SAM" id="MobiDB-lite"/>
    </source>
</evidence>
<gene>
    <name evidence="2" type="primary">thiL</name>
    <name evidence="6" type="ORF">AWB69_08868</name>
</gene>